<evidence type="ECO:0000313" key="2">
    <source>
        <dbReference type="Proteomes" id="UP001177744"/>
    </source>
</evidence>
<proteinExistence type="predicted"/>
<accession>A0AA40I9U0</accession>
<keyword evidence="2" id="KW-1185">Reference proteome</keyword>
<dbReference type="AlphaFoldDB" id="A0AA40I9U0"/>
<comment type="caution">
    <text evidence="1">The sequence shown here is derived from an EMBL/GenBank/DDBJ whole genome shotgun (WGS) entry which is preliminary data.</text>
</comment>
<protein>
    <submittedName>
        <fullName evidence="1">Uncharacterized protein</fullName>
    </submittedName>
</protein>
<name>A0AA40I9U0_CNENI</name>
<sequence>MGKVLLAQEDLLALHFYVREAEIISSRGRMLESQTVETEKVLSIIYQPQAIFKIHAVCWRVGIFEHSREAVDYAPDRVVSADTRPGLEIGTHGPFPARRPYVIEHCQLSEEQDDLVNNMVVNGMTLTVKESSNLCISFNSCCHNSPNSLKAIDYTEEDSALKSTARLLQYCSVLSYLILTVKRLKPKKISTFLSHLVKLNPNDI</sequence>
<dbReference type="Proteomes" id="UP001177744">
    <property type="component" value="Unassembled WGS sequence"/>
</dbReference>
<evidence type="ECO:0000313" key="1">
    <source>
        <dbReference type="EMBL" id="KAK1345506.1"/>
    </source>
</evidence>
<reference evidence="1" key="1">
    <citation type="submission" date="2023-06" db="EMBL/GenBank/DDBJ databases">
        <title>Reference genome for the Northern bat (Eptesicus nilssonii), a most northern bat species.</title>
        <authorList>
            <person name="Laine V.N."/>
            <person name="Pulliainen A.T."/>
            <person name="Lilley T.M."/>
        </authorList>
    </citation>
    <scope>NUCLEOTIDE SEQUENCE</scope>
    <source>
        <strain evidence="1">BLF_Eptnil</strain>
        <tissue evidence="1">Kidney</tissue>
    </source>
</reference>
<gene>
    <name evidence="1" type="ORF">QTO34_007963</name>
</gene>
<organism evidence="1 2">
    <name type="scientific">Cnephaeus nilssonii</name>
    <name type="common">Northern bat</name>
    <name type="synonym">Eptesicus nilssonii</name>
    <dbReference type="NCBI Taxonomy" id="3371016"/>
    <lineage>
        <taxon>Eukaryota</taxon>
        <taxon>Metazoa</taxon>
        <taxon>Chordata</taxon>
        <taxon>Craniata</taxon>
        <taxon>Vertebrata</taxon>
        <taxon>Euteleostomi</taxon>
        <taxon>Mammalia</taxon>
        <taxon>Eutheria</taxon>
        <taxon>Laurasiatheria</taxon>
        <taxon>Chiroptera</taxon>
        <taxon>Yangochiroptera</taxon>
        <taxon>Vespertilionidae</taxon>
        <taxon>Cnephaeus</taxon>
    </lineage>
</organism>
<dbReference type="EMBL" id="JAULJE010000002">
    <property type="protein sequence ID" value="KAK1345506.1"/>
    <property type="molecule type" value="Genomic_DNA"/>
</dbReference>